<dbReference type="EMBL" id="CP036299">
    <property type="protein sequence ID" value="QDV29465.1"/>
    <property type="molecule type" value="Genomic_DNA"/>
</dbReference>
<dbReference type="Proteomes" id="UP000315349">
    <property type="component" value="Chromosome"/>
</dbReference>
<proteinExistence type="predicted"/>
<dbReference type="RefSeq" id="WP_145297350.1">
    <property type="nucleotide sequence ID" value="NZ_CP036299.1"/>
</dbReference>
<dbReference type="AlphaFoldDB" id="A0A518GLD2"/>
<evidence type="ECO:0000256" key="1">
    <source>
        <dbReference type="SAM" id="Phobius"/>
    </source>
</evidence>
<evidence type="ECO:0000313" key="2">
    <source>
        <dbReference type="EMBL" id="QDV29465.1"/>
    </source>
</evidence>
<feature type="transmembrane region" description="Helical" evidence="1">
    <location>
        <begin position="12"/>
        <end position="34"/>
    </location>
</feature>
<accession>A0A518GLD2</accession>
<reference evidence="2 3" key="1">
    <citation type="submission" date="2019-02" db="EMBL/GenBank/DDBJ databases">
        <title>Deep-cultivation of Planctomycetes and their phenomic and genomic characterization uncovers novel biology.</title>
        <authorList>
            <person name="Wiegand S."/>
            <person name="Jogler M."/>
            <person name="Boedeker C."/>
            <person name="Pinto D."/>
            <person name="Vollmers J."/>
            <person name="Rivas-Marin E."/>
            <person name="Kohn T."/>
            <person name="Peeters S.H."/>
            <person name="Heuer A."/>
            <person name="Rast P."/>
            <person name="Oberbeckmann S."/>
            <person name="Bunk B."/>
            <person name="Jeske O."/>
            <person name="Meyerdierks A."/>
            <person name="Storesund J.E."/>
            <person name="Kallscheuer N."/>
            <person name="Luecker S."/>
            <person name="Lage O.M."/>
            <person name="Pohl T."/>
            <person name="Merkel B.J."/>
            <person name="Hornburger P."/>
            <person name="Mueller R.-W."/>
            <person name="Bruemmer F."/>
            <person name="Labrenz M."/>
            <person name="Spormann A.M."/>
            <person name="Op den Camp H."/>
            <person name="Overmann J."/>
            <person name="Amann R."/>
            <person name="Jetten M.S.M."/>
            <person name="Mascher T."/>
            <person name="Medema M.H."/>
            <person name="Devos D.P."/>
            <person name="Kaster A.-K."/>
            <person name="Ovreas L."/>
            <person name="Rohde M."/>
            <person name="Galperin M.Y."/>
            <person name="Jogler C."/>
        </authorList>
    </citation>
    <scope>NUCLEOTIDE SEQUENCE [LARGE SCALE GENOMIC DNA]</scope>
    <source>
        <strain evidence="2 3">Spb1</strain>
    </source>
</reference>
<sequence>MRSISPQTRSYIRSVGIGVLVWYFVFRPLLVIALELPGPWGPPLDAALQEGWQLQLKCRRIGRETDEILFVTSPAGHRQEFVVNGHHALDVWYATIRRSDPPDCRIWIESRGEVIASIDLQTMEFWSEANQQPFWAQAGQGKIVSQGTTRYWWEIFLPI</sequence>
<keyword evidence="1" id="KW-0472">Membrane</keyword>
<keyword evidence="1" id="KW-1133">Transmembrane helix</keyword>
<dbReference type="KEGG" id="peh:Spb1_13710"/>
<keyword evidence="3" id="KW-1185">Reference proteome</keyword>
<keyword evidence="1" id="KW-0812">Transmembrane</keyword>
<protein>
    <submittedName>
        <fullName evidence="2">Uncharacterized protein</fullName>
    </submittedName>
</protein>
<name>A0A518GLD2_9PLAN</name>
<dbReference type="OrthoDB" id="9822135at2"/>
<gene>
    <name evidence="2" type="ORF">Spb1_13710</name>
</gene>
<organism evidence="2 3">
    <name type="scientific">Planctopirus ephydatiae</name>
    <dbReference type="NCBI Taxonomy" id="2528019"/>
    <lineage>
        <taxon>Bacteria</taxon>
        <taxon>Pseudomonadati</taxon>
        <taxon>Planctomycetota</taxon>
        <taxon>Planctomycetia</taxon>
        <taxon>Planctomycetales</taxon>
        <taxon>Planctomycetaceae</taxon>
        <taxon>Planctopirus</taxon>
    </lineage>
</organism>
<evidence type="ECO:0000313" key="3">
    <source>
        <dbReference type="Proteomes" id="UP000315349"/>
    </source>
</evidence>